<dbReference type="AlphaFoldDB" id="A0A183INC6"/>
<reference evidence="3" key="1">
    <citation type="submission" date="2016-06" db="UniProtKB">
        <authorList>
            <consortium name="WormBaseParasite"/>
        </authorList>
    </citation>
    <scope>IDENTIFICATION</scope>
</reference>
<protein>
    <submittedName>
        <fullName evidence="3">Omp85 domain-containing protein</fullName>
    </submittedName>
</protein>
<dbReference type="WBParaSite" id="SBAD_0000533201-mRNA-1">
    <property type="protein sequence ID" value="SBAD_0000533201-mRNA-1"/>
    <property type="gene ID" value="SBAD_0000533201"/>
</dbReference>
<organism evidence="3">
    <name type="scientific">Soboliphyme baturini</name>
    <dbReference type="NCBI Taxonomy" id="241478"/>
    <lineage>
        <taxon>Eukaryota</taxon>
        <taxon>Metazoa</taxon>
        <taxon>Ecdysozoa</taxon>
        <taxon>Nematoda</taxon>
        <taxon>Enoplea</taxon>
        <taxon>Dorylaimia</taxon>
        <taxon>Dioctophymatida</taxon>
        <taxon>Dioctophymatoidea</taxon>
        <taxon>Soboliphymatidae</taxon>
        <taxon>Soboliphyme</taxon>
    </lineage>
</organism>
<dbReference type="Proteomes" id="UP000270296">
    <property type="component" value="Unassembled WGS sequence"/>
</dbReference>
<name>A0A183INC6_9BILA</name>
<evidence type="ECO:0000313" key="3">
    <source>
        <dbReference type="WBParaSite" id="SBAD_0000533201-mRNA-1"/>
    </source>
</evidence>
<proteinExistence type="predicted"/>
<keyword evidence="2" id="KW-1185">Reference proteome</keyword>
<gene>
    <name evidence="1" type="ORF">SBAD_LOCUS5122</name>
</gene>
<evidence type="ECO:0000313" key="2">
    <source>
        <dbReference type="Proteomes" id="UP000270296"/>
    </source>
</evidence>
<evidence type="ECO:0000313" key="1">
    <source>
        <dbReference type="EMBL" id="VDP06333.1"/>
    </source>
</evidence>
<accession>A0A183INC6</accession>
<reference evidence="1 2" key="2">
    <citation type="submission" date="2018-11" db="EMBL/GenBank/DDBJ databases">
        <authorList>
            <consortium name="Pathogen Informatics"/>
        </authorList>
    </citation>
    <scope>NUCLEOTIDE SEQUENCE [LARGE SCALE GENOMIC DNA]</scope>
</reference>
<dbReference type="EMBL" id="UZAM01008768">
    <property type="protein sequence ID" value="VDP06333.1"/>
    <property type="molecule type" value="Genomic_DNA"/>
</dbReference>
<sequence length="118" mass="13105">MSSHRAGAFPTWQTCFCQKFCLIPYRFSSITGKGTFLQGVADDRFDFGFGFGFGFGFDLRVEIHFTPRRAEPVTNNICQPALRVVCRKLSAGSVGCPSNEDATVREYDEGPTTTTEVM</sequence>